<feature type="domain" description="AsmA" evidence="1">
    <location>
        <begin position="1"/>
        <end position="312"/>
    </location>
</feature>
<keyword evidence="3" id="KW-1185">Reference proteome</keyword>
<proteinExistence type="predicted"/>
<accession>A0A368TPP2</accession>
<dbReference type="GO" id="GO:0005886">
    <property type="term" value="C:plasma membrane"/>
    <property type="evidence" value="ECO:0007669"/>
    <property type="project" value="TreeGrafter"/>
</dbReference>
<evidence type="ECO:0000259" key="1">
    <source>
        <dbReference type="Pfam" id="PF05170"/>
    </source>
</evidence>
<dbReference type="PANTHER" id="PTHR30441">
    <property type="entry name" value="DUF748 DOMAIN-CONTAINING PROTEIN"/>
    <property type="match status" value="1"/>
</dbReference>
<protein>
    <submittedName>
        <fullName evidence="2">AsmA family protein</fullName>
    </submittedName>
</protein>
<gene>
    <name evidence="2" type="ORF">DU505_21560</name>
</gene>
<feature type="domain" description="AsmA" evidence="1">
    <location>
        <begin position="429"/>
        <end position="656"/>
    </location>
</feature>
<reference evidence="2 3" key="1">
    <citation type="submission" date="2018-07" db="EMBL/GenBank/DDBJ databases">
        <title>Halomonas montanilacus sp. nov., isolated from Lake Pengyan on Tibetan Plateau.</title>
        <authorList>
            <person name="Lu H."/>
            <person name="Xing P."/>
            <person name="Wu Q."/>
        </authorList>
    </citation>
    <scope>NUCLEOTIDE SEQUENCE [LARGE SCALE GENOMIC DNA]</scope>
    <source>
        <strain evidence="2 3">PYC7W</strain>
    </source>
</reference>
<name>A0A368TPP2_9GAMM</name>
<dbReference type="EMBL" id="QPII01000030">
    <property type="protein sequence ID" value="RCV86152.1"/>
    <property type="molecule type" value="Genomic_DNA"/>
</dbReference>
<dbReference type="GO" id="GO:0090313">
    <property type="term" value="P:regulation of protein targeting to membrane"/>
    <property type="evidence" value="ECO:0007669"/>
    <property type="project" value="TreeGrafter"/>
</dbReference>
<dbReference type="AlphaFoldDB" id="A0A368TPP2"/>
<dbReference type="OrthoDB" id="9766390at2"/>
<dbReference type="PANTHER" id="PTHR30441:SF4">
    <property type="entry name" value="PROTEIN ASMA"/>
    <property type="match status" value="1"/>
</dbReference>
<dbReference type="InterPro" id="IPR007844">
    <property type="entry name" value="AsmA"/>
</dbReference>
<organism evidence="2 3">
    <name type="scientific">Billgrantia montanilacus</name>
    <dbReference type="NCBI Taxonomy" id="2282305"/>
    <lineage>
        <taxon>Bacteria</taxon>
        <taxon>Pseudomonadati</taxon>
        <taxon>Pseudomonadota</taxon>
        <taxon>Gammaproteobacteria</taxon>
        <taxon>Oceanospirillales</taxon>
        <taxon>Halomonadaceae</taxon>
        <taxon>Billgrantia</taxon>
    </lineage>
</organism>
<dbReference type="InterPro" id="IPR052894">
    <property type="entry name" value="AsmA-related"/>
</dbReference>
<evidence type="ECO:0000313" key="3">
    <source>
        <dbReference type="Proteomes" id="UP000252405"/>
    </source>
</evidence>
<evidence type="ECO:0000313" key="2">
    <source>
        <dbReference type="EMBL" id="RCV86152.1"/>
    </source>
</evidence>
<sequence>MKRLLQTLLAAIGVLGVAVVAAVVYVTTFLDPEDFKPRLIEVVREHSGMELTLNGPLAWSFYPRLGVSVERVESHLPDQAPDAPPFLAFDKAEVSLAFAPLLRGEIGIEGLTLDGMQLRLVRDEQGQGNWEPLLQRLDERREGAESALAPASAGPSMEGSNLAVALNIANVQVRNGAVGFRDLAAESEWLLDDVSLSGTNVNPERAFPLKTSFTLTSYGTLDWRELERTPRLASTISLEGRVRLALAQRRYVLEGLKMSTATRLGGVQGRQQADLTGQELVLDLSRQRLQLQEGRLEGSVQHPQLGESAIPLALAFALEADLAESTAQLRDLLLTGPDDLRLSGNLNLAGLDDAPSYSGQVSLAPLSMRPWLARIDRLPAMAGPQALSDVALTSPIRGDLSRAELSGLTLVLDDSTFTGSLGMGFDGRMLALALQGDSLNLDNYLPPPEGAEQSASKRGFFGIRKAHADEAAPLVPVEWLSELTLDGGVELEGLQLGGLTFTDVSLAISGGDGRQRLDRFGAKLYGGEMRASGELDLARDPIHWQLSPELSRVRLEPLLQALSKEEEPSPLRGRLSLEGVLESRYNTLPALRRNLNGRLSGHIDEGALLNVNVSEELCTLAAMVEGKEIDRDWSDDTRFERAEASLRISDGVARSESILVAIPGIDMDGEGELDLVTERFDLRAAAGFVDGSEAACSVNPRLERVPLPVRCSGELGGDSSEWCRFDRNAFQATLVELLRDEVSRRAGGEIERRLERPLERLEERLGEDGKELRDALRGLFN</sequence>
<dbReference type="Pfam" id="PF05170">
    <property type="entry name" value="AsmA"/>
    <property type="match status" value="2"/>
</dbReference>
<dbReference type="Proteomes" id="UP000252405">
    <property type="component" value="Unassembled WGS sequence"/>
</dbReference>
<comment type="caution">
    <text evidence="2">The sequence shown here is derived from an EMBL/GenBank/DDBJ whole genome shotgun (WGS) entry which is preliminary data.</text>
</comment>
<dbReference type="RefSeq" id="WP_114481032.1">
    <property type="nucleotide sequence ID" value="NZ_QPII01000030.1"/>
</dbReference>